<accession>A0A9W6U471</accession>
<gene>
    <name evidence="2" type="ORF">Plil01_001056300</name>
</gene>
<organism evidence="2 3">
    <name type="scientific">Phytophthora lilii</name>
    <dbReference type="NCBI Taxonomy" id="2077276"/>
    <lineage>
        <taxon>Eukaryota</taxon>
        <taxon>Sar</taxon>
        <taxon>Stramenopiles</taxon>
        <taxon>Oomycota</taxon>
        <taxon>Peronosporomycetes</taxon>
        <taxon>Peronosporales</taxon>
        <taxon>Peronosporaceae</taxon>
        <taxon>Phytophthora</taxon>
    </lineage>
</organism>
<dbReference type="EMBL" id="BSXW01000559">
    <property type="protein sequence ID" value="GMF25546.1"/>
    <property type="molecule type" value="Genomic_DNA"/>
</dbReference>
<evidence type="ECO:0000313" key="2">
    <source>
        <dbReference type="EMBL" id="GMF25546.1"/>
    </source>
</evidence>
<reference evidence="2" key="1">
    <citation type="submission" date="2023-04" db="EMBL/GenBank/DDBJ databases">
        <title>Phytophthora lilii NBRC 32176.</title>
        <authorList>
            <person name="Ichikawa N."/>
            <person name="Sato H."/>
            <person name="Tonouchi N."/>
        </authorList>
    </citation>
    <scope>NUCLEOTIDE SEQUENCE</scope>
    <source>
        <strain evidence="2">NBRC 32176</strain>
    </source>
</reference>
<dbReference type="Proteomes" id="UP001165083">
    <property type="component" value="Unassembled WGS sequence"/>
</dbReference>
<keyword evidence="3" id="KW-1185">Reference proteome</keyword>
<dbReference type="SUPFAM" id="SSF55781">
    <property type="entry name" value="GAF domain-like"/>
    <property type="match status" value="1"/>
</dbReference>
<feature type="region of interest" description="Disordered" evidence="1">
    <location>
        <begin position="446"/>
        <end position="466"/>
    </location>
</feature>
<protein>
    <submittedName>
        <fullName evidence="2">Unnamed protein product</fullName>
    </submittedName>
</protein>
<comment type="caution">
    <text evidence="2">The sequence shown here is derived from an EMBL/GenBank/DDBJ whole genome shotgun (WGS) entry which is preliminary data.</text>
</comment>
<dbReference type="Gene3D" id="3.30.450.40">
    <property type="match status" value="1"/>
</dbReference>
<dbReference type="SUPFAM" id="SSF57903">
    <property type="entry name" value="FYVE/PHD zinc finger"/>
    <property type="match status" value="1"/>
</dbReference>
<proteinExistence type="predicted"/>
<dbReference type="InterPro" id="IPR011011">
    <property type="entry name" value="Znf_FYVE_PHD"/>
</dbReference>
<dbReference type="PANTHER" id="PTHR43102:SF2">
    <property type="entry name" value="GAF DOMAIN-CONTAINING PROTEIN"/>
    <property type="match status" value="1"/>
</dbReference>
<sequence length="679" mass="74728">MPFKTRRSPTLSASYRSDACTTASSPQGPSRKVIVDDEELLFRVRNATPAVALKRALTDPADSWDAIKSTPCVRLGPARSGDDSFELSSRANGEGYEVLSVGSIACSPQELVSVLCPRDENDYNAAMKGLYGSQFIYGSVVQVLDGKQSQGAMPDGHQLAVRTGCFARSSMLARNEQWCFLEYFQPTSDAVTNSISSPDTSQGFSVALLSLPEREIAVGKANGSRVDQLDGITALLVVDTVPNILSDESGENATKLRVIFHALYSGNDEAAAKQASAKMTRSRLLALAEGVPRLPAVVRRRRLGNQVFAQQSVNVPMPKAEAQNSRCISCTKGLRLSTFVRCARRCQLCAYNVCTSCWTRENVETNNGRVEQMGVCKRCLEWVDRCDYSHIQIGRRGPVQIVEDPEPSALRPSVGQSLRAELAAETTKDAAVTVIKMLLGRSNTITDSSCSSDAESTENETENEDEEQYMTAVGDYFERRAREASAAEDCVLSNAQQRSYPLHPMDYSSPSAPVPENEMARLECIKQFGLMELTEPMPELDIICSFLSKELGFFCTMITIVGETHQLVLSCTMRDLIQALLPREHTFCQHLLMGDAPFIVRNPEADIRFYNRNPVTRQGVKYYCGIPISGPDGIMVGSICCVHNAPMDITRSQYDILVRFGEIASKIIRVKVEAKLQHP</sequence>
<name>A0A9W6U471_9STRA</name>
<dbReference type="OrthoDB" id="21225at2759"/>
<dbReference type="AlphaFoldDB" id="A0A9W6U471"/>
<evidence type="ECO:0000313" key="3">
    <source>
        <dbReference type="Proteomes" id="UP001165083"/>
    </source>
</evidence>
<dbReference type="PANTHER" id="PTHR43102">
    <property type="entry name" value="SLR1143 PROTEIN"/>
    <property type="match status" value="1"/>
</dbReference>
<feature type="compositionally biased region" description="Polar residues" evidence="1">
    <location>
        <begin position="8"/>
        <end position="28"/>
    </location>
</feature>
<feature type="region of interest" description="Disordered" evidence="1">
    <location>
        <begin position="1"/>
        <end position="30"/>
    </location>
</feature>
<feature type="compositionally biased region" description="Acidic residues" evidence="1">
    <location>
        <begin position="455"/>
        <end position="466"/>
    </location>
</feature>
<dbReference type="InterPro" id="IPR029016">
    <property type="entry name" value="GAF-like_dom_sf"/>
</dbReference>
<evidence type="ECO:0000256" key="1">
    <source>
        <dbReference type="SAM" id="MobiDB-lite"/>
    </source>
</evidence>